<dbReference type="PANTHER" id="PTHR31465:SF8">
    <property type="entry name" value="DOMAIN PROTEIN, PUTATIVE (AFU_ORTHOLOGUE AFUA_6G14140)-RELATED"/>
    <property type="match status" value="1"/>
</dbReference>
<evidence type="ECO:0000313" key="7">
    <source>
        <dbReference type="Proteomes" id="UP000244855"/>
    </source>
</evidence>
<dbReference type="AlphaFoldDB" id="A0A2V1DBJ2"/>
<evidence type="ECO:0000313" key="6">
    <source>
        <dbReference type="EMBL" id="PVH95452.1"/>
    </source>
</evidence>
<comment type="subcellular location">
    <subcellularLocation>
        <location evidence="1">Membrane</location>
        <topology evidence="1">Multi-pass membrane protein</topology>
    </subcellularLocation>
</comment>
<dbReference type="OrthoDB" id="4521223at2759"/>
<feature type="transmembrane region" description="Helical" evidence="5">
    <location>
        <begin position="38"/>
        <end position="62"/>
    </location>
</feature>
<keyword evidence="7" id="KW-1185">Reference proteome</keyword>
<organism evidence="6 7">
    <name type="scientific">Periconia macrospinosa</name>
    <dbReference type="NCBI Taxonomy" id="97972"/>
    <lineage>
        <taxon>Eukaryota</taxon>
        <taxon>Fungi</taxon>
        <taxon>Dikarya</taxon>
        <taxon>Ascomycota</taxon>
        <taxon>Pezizomycotina</taxon>
        <taxon>Dothideomycetes</taxon>
        <taxon>Pleosporomycetidae</taxon>
        <taxon>Pleosporales</taxon>
        <taxon>Massarineae</taxon>
        <taxon>Periconiaceae</taxon>
        <taxon>Periconia</taxon>
    </lineage>
</organism>
<evidence type="ECO:0000256" key="4">
    <source>
        <dbReference type="ARBA" id="ARBA00023136"/>
    </source>
</evidence>
<dbReference type="GO" id="GO:0000324">
    <property type="term" value="C:fungal-type vacuole"/>
    <property type="evidence" value="ECO:0007669"/>
    <property type="project" value="TreeGrafter"/>
</dbReference>
<evidence type="ECO:0000256" key="1">
    <source>
        <dbReference type="ARBA" id="ARBA00004141"/>
    </source>
</evidence>
<protein>
    <submittedName>
        <fullName evidence="6">Sphingoid long-chain base transporter RSB1</fullName>
    </submittedName>
</protein>
<dbReference type="GO" id="GO:0005886">
    <property type="term" value="C:plasma membrane"/>
    <property type="evidence" value="ECO:0007669"/>
    <property type="project" value="TreeGrafter"/>
</dbReference>
<feature type="transmembrane region" description="Helical" evidence="5">
    <location>
        <begin position="146"/>
        <end position="166"/>
    </location>
</feature>
<name>A0A2V1DBJ2_9PLEO</name>
<feature type="transmembrane region" description="Helical" evidence="5">
    <location>
        <begin position="178"/>
        <end position="202"/>
    </location>
</feature>
<gene>
    <name evidence="6" type="ORF">DM02DRAFT_690120</name>
</gene>
<keyword evidence="4 5" id="KW-0472">Membrane</keyword>
<feature type="transmembrane region" description="Helical" evidence="5">
    <location>
        <begin position="264"/>
        <end position="288"/>
    </location>
</feature>
<dbReference type="EMBL" id="KZ805496">
    <property type="protein sequence ID" value="PVH95452.1"/>
    <property type="molecule type" value="Genomic_DNA"/>
</dbReference>
<sequence length="308" mass="34321">MASILNAFLLLRRAQELASHPPNNCTIDTCPVEWSLYGYYPSLPANALFVALFAISMLLHIYQGIRWRSWSFMACMVIGTFGELVGYGGRITLHNNPFDQAGLKTQMIALTITPTFLAAGIYLTLKHTVVVIGPSFSRIEPRYYTWIFIACDIISIIIQVIGAGTTAQGDHADVGNGIMIAGLSFQVFTLSIFGIMALEYAVRFYKFRHRQNATTERFRNSVYFKGSMLAVATSYFTILVRCIYRVVEMAGGLRNPIMRDQNLFIALDSVMCAIAALILNAFHPGFMFQESANADKRMLESADEGVPM</sequence>
<dbReference type="Proteomes" id="UP000244855">
    <property type="component" value="Unassembled WGS sequence"/>
</dbReference>
<dbReference type="PANTHER" id="PTHR31465">
    <property type="entry name" value="PROTEIN RTA1-RELATED"/>
    <property type="match status" value="1"/>
</dbReference>
<evidence type="ECO:0000256" key="5">
    <source>
        <dbReference type="SAM" id="Phobius"/>
    </source>
</evidence>
<feature type="transmembrane region" description="Helical" evidence="5">
    <location>
        <begin position="222"/>
        <end position="244"/>
    </location>
</feature>
<keyword evidence="2 5" id="KW-0812">Transmembrane</keyword>
<feature type="transmembrane region" description="Helical" evidence="5">
    <location>
        <begin position="69"/>
        <end position="87"/>
    </location>
</feature>
<dbReference type="Pfam" id="PF04479">
    <property type="entry name" value="RTA1"/>
    <property type="match status" value="1"/>
</dbReference>
<proteinExistence type="predicted"/>
<dbReference type="InterPro" id="IPR007568">
    <property type="entry name" value="RTA1"/>
</dbReference>
<reference evidence="6 7" key="1">
    <citation type="journal article" date="2018" name="Sci. Rep.">
        <title>Comparative genomics provides insights into the lifestyle and reveals functional heterogeneity of dark septate endophytic fungi.</title>
        <authorList>
            <person name="Knapp D.G."/>
            <person name="Nemeth J.B."/>
            <person name="Barry K."/>
            <person name="Hainaut M."/>
            <person name="Henrissat B."/>
            <person name="Johnson J."/>
            <person name="Kuo A."/>
            <person name="Lim J.H.P."/>
            <person name="Lipzen A."/>
            <person name="Nolan M."/>
            <person name="Ohm R.A."/>
            <person name="Tamas L."/>
            <person name="Grigoriev I.V."/>
            <person name="Spatafora J.W."/>
            <person name="Nagy L.G."/>
            <person name="Kovacs G.M."/>
        </authorList>
    </citation>
    <scope>NUCLEOTIDE SEQUENCE [LARGE SCALE GENOMIC DNA]</scope>
    <source>
        <strain evidence="6 7">DSE2036</strain>
    </source>
</reference>
<feature type="transmembrane region" description="Helical" evidence="5">
    <location>
        <begin position="107"/>
        <end position="125"/>
    </location>
</feature>
<evidence type="ECO:0000256" key="2">
    <source>
        <dbReference type="ARBA" id="ARBA00022692"/>
    </source>
</evidence>
<accession>A0A2V1DBJ2</accession>
<evidence type="ECO:0000256" key="3">
    <source>
        <dbReference type="ARBA" id="ARBA00022989"/>
    </source>
</evidence>
<keyword evidence="3 5" id="KW-1133">Transmembrane helix</keyword>
<dbReference type="STRING" id="97972.A0A2V1DBJ2"/>